<dbReference type="Gene3D" id="3.40.50.300">
    <property type="entry name" value="P-loop containing nucleotide triphosphate hydrolases"/>
    <property type="match status" value="2"/>
</dbReference>
<comment type="caution">
    <text evidence="13">The sequence shown here is derived from an EMBL/GenBank/DDBJ whole genome shotgun (WGS) entry which is preliminary data.</text>
</comment>
<dbReference type="PANTHER" id="PTHR47959:SF10">
    <property type="entry name" value="ATP-DEPENDENT RNA HELICASE RHLB"/>
    <property type="match status" value="1"/>
</dbReference>
<dbReference type="CDD" id="cd00268">
    <property type="entry name" value="DEADc"/>
    <property type="match status" value="1"/>
</dbReference>
<dbReference type="InterPro" id="IPR050079">
    <property type="entry name" value="DEAD_box_RNA_helicase"/>
</dbReference>
<feature type="compositionally biased region" description="Low complexity" evidence="9">
    <location>
        <begin position="106"/>
        <end position="115"/>
    </location>
</feature>
<evidence type="ECO:0000259" key="11">
    <source>
        <dbReference type="PROSITE" id="PS51194"/>
    </source>
</evidence>
<evidence type="ECO:0000256" key="7">
    <source>
        <dbReference type="HAMAP-Rule" id="MF_00661"/>
    </source>
</evidence>
<feature type="compositionally biased region" description="Low complexity" evidence="9">
    <location>
        <begin position="45"/>
        <end position="57"/>
    </location>
</feature>
<dbReference type="Pfam" id="PF00271">
    <property type="entry name" value="Helicase_C"/>
    <property type="match status" value="1"/>
</dbReference>
<dbReference type="InterPro" id="IPR023554">
    <property type="entry name" value="RNA_helicase_ATP-dep_RhlB"/>
</dbReference>
<keyword evidence="14" id="KW-1185">Reference proteome</keyword>
<dbReference type="PROSITE" id="PS00039">
    <property type="entry name" value="DEAD_ATP_HELICASE"/>
    <property type="match status" value="1"/>
</dbReference>
<protein>
    <recommendedName>
        <fullName evidence="7">ATP-dependent RNA helicase RhlB</fullName>
        <ecNumber evidence="7">3.6.4.13</ecNumber>
    </recommendedName>
</protein>
<dbReference type="InterPro" id="IPR044742">
    <property type="entry name" value="DEAD/DEAH_RhlB"/>
</dbReference>
<feature type="compositionally biased region" description="Basic and acidic residues" evidence="9">
    <location>
        <begin position="84"/>
        <end position="102"/>
    </location>
</feature>
<dbReference type="EC" id="3.6.4.13" evidence="7"/>
<dbReference type="InterPro" id="IPR014001">
    <property type="entry name" value="Helicase_ATP-bd"/>
</dbReference>
<keyword evidence="4 7" id="KW-0347">Helicase</keyword>
<organism evidence="13 14">
    <name type="scientific">Allohahella marinimesophila</name>
    <dbReference type="NCBI Taxonomy" id="1054972"/>
    <lineage>
        <taxon>Bacteria</taxon>
        <taxon>Pseudomonadati</taxon>
        <taxon>Pseudomonadota</taxon>
        <taxon>Gammaproteobacteria</taxon>
        <taxon>Oceanospirillales</taxon>
        <taxon>Hahellaceae</taxon>
        <taxon>Allohahella</taxon>
    </lineage>
</organism>
<dbReference type="CDD" id="cd18787">
    <property type="entry name" value="SF2_C_DEAD"/>
    <property type="match status" value="1"/>
</dbReference>
<evidence type="ECO:0000313" key="14">
    <source>
        <dbReference type="Proteomes" id="UP001501337"/>
    </source>
</evidence>
<sequence>MTDTNDHKTAAQAIDDSPVGRETAGRPQAAQTVPEVGGEQAAGEQADSTSSTSASQDGAPRIDDSAGFPDAPDWDDEANVSVDSDVRAEEHAAERSRAHVEQSENAAAAREATAGDADETMTEVEMASDDMADGQIPVSPSAPQAGKAADEAVGVKTSEVAFSQLALNPALQSALARMNFSHCTPIQAQTLPVTLTGQDLIGQAQTGTGKTAAFLLTILERILSRPIALEDRFASEPRAVVIAPTRELALQIEKDARQLSRGINLNIVTLIGGTQVDRFRKRLREEALDLVIATPGRLIDHISSRDLFLDQVEIMVLDEADRMLDMGFIPDVKRIVRLTPRGRQTLLFSATFSEDIMELARRWTQDPAEVLLAVDNLQAATNVEQRVYMVESSQKLNLLVNLLKSEELSRVIVFCNRRDQTRAMNETLAKNNIPAEMISGELPQARRQKALEQFRAGRYRVLVATDVAGRGIHIEGVSHVINFHLPEDPEDYVHRIGRTGRAGASGVSISFACEDDSFMIPELEAYLGKKLELTHPDESLLGNP</sequence>
<name>A0ABP7NM99_9GAMM</name>
<feature type="domain" description="Helicase ATP-binding" evidence="10">
    <location>
        <begin position="191"/>
        <end position="370"/>
    </location>
</feature>
<dbReference type="PROSITE" id="PS51192">
    <property type="entry name" value="HELICASE_ATP_BIND_1"/>
    <property type="match status" value="1"/>
</dbReference>
<comment type="function">
    <text evidence="7">DEAD-box RNA helicase involved in RNA degradation. Has RNA-dependent ATPase activity and unwinds double-stranded RNA.</text>
</comment>
<evidence type="ECO:0000259" key="10">
    <source>
        <dbReference type="PROSITE" id="PS51192"/>
    </source>
</evidence>
<comment type="subunit">
    <text evidence="7">Component of the RNA degradosome, which is a multiprotein complex involved in RNA processing and mRNA degradation.</text>
</comment>
<keyword evidence="5 7" id="KW-0067">ATP-binding</keyword>
<evidence type="ECO:0000256" key="9">
    <source>
        <dbReference type="SAM" id="MobiDB-lite"/>
    </source>
</evidence>
<comment type="catalytic activity">
    <reaction evidence="7">
        <text>ATP + H2O = ADP + phosphate + H(+)</text>
        <dbReference type="Rhea" id="RHEA:13065"/>
        <dbReference type="ChEBI" id="CHEBI:15377"/>
        <dbReference type="ChEBI" id="CHEBI:15378"/>
        <dbReference type="ChEBI" id="CHEBI:30616"/>
        <dbReference type="ChEBI" id="CHEBI:43474"/>
        <dbReference type="ChEBI" id="CHEBI:456216"/>
        <dbReference type="EC" id="3.6.4.13"/>
    </reaction>
</comment>
<evidence type="ECO:0000256" key="1">
    <source>
        <dbReference type="ARBA" id="ARBA00022490"/>
    </source>
</evidence>
<dbReference type="InterPro" id="IPR001650">
    <property type="entry name" value="Helicase_C-like"/>
</dbReference>
<dbReference type="InterPro" id="IPR027417">
    <property type="entry name" value="P-loop_NTPase"/>
</dbReference>
<accession>A0ABP7NM99</accession>
<keyword evidence="6 7" id="KW-0694">RNA-binding</keyword>
<dbReference type="InterPro" id="IPR011545">
    <property type="entry name" value="DEAD/DEAH_box_helicase_dom"/>
</dbReference>
<feature type="domain" description="Helicase C-terminal" evidence="11">
    <location>
        <begin position="382"/>
        <end position="542"/>
    </location>
</feature>
<evidence type="ECO:0000313" key="13">
    <source>
        <dbReference type="EMBL" id="GAA3950251.1"/>
    </source>
</evidence>
<dbReference type="PROSITE" id="PS51195">
    <property type="entry name" value="Q_MOTIF"/>
    <property type="match status" value="1"/>
</dbReference>
<feature type="domain" description="DEAD-box RNA helicase Q" evidence="12">
    <location>
        <begin position="160"/>
        <end position="188"/>
    </location>
</feature>
<evidence type="ECO:0000256" key="4">
    <source>
        <dbReference type="ARBA" id="ARBA00022806"/>
    </source>
</evidence>
<dbReference type="EMBL" id="BAABBO010000001">
    <property type="protein sequence ID" value="GAA3950251.1"/>
    <property type="molecule type" value="Genomic_DNA"/>
</dbReference>
<dbReference type="SMART" id="SM00487">
    <property type="entry name" value="DEXDc"/>
    <property type="match status" value="1"/>
</dbReference>
<evidence type="ECO:0000256" key="2">
    <source>
        <dbReference type="ARBA" id="ARBA00022741"/>
    </source>
</evidence>
<evidence type="ECO:0000256" key="6">
    <source>
        <dbReference type="ARBA" id="ARBA00022884"/>
    </source>
</evidence>
<evidence type="ECO:0000256" key="8">
    <source>
        <dbReference type="PROSITE-ProRule" id="PRU00552"/>
    </source>
</evidence>
<dbReference type="Proteomes" id="UP001501337">
    <property type="component" value="Unassembled WGS sequence"/>
</dbReference>
<gene>
    <name evidence="7" type="primary">rhlB</name>
    <name evidence="13" type="ORF">GCM10022278_06670</name>
</gene>
<keyword evidence="3 7" id="KW-0378">Hydrolase</keyword>
<dbReference type="Pfam" id="PF00270">
    <property type="entry name" value="DEAD"/>
    <property type="match status" value="1"/>
</dbReference>
<evidence type="ECO:0000256" key="3">
    <source>
        <dbReference type="ARBA" id="ARBA00022801"/>
    </source>
</evidence>
<dbReference type="SUPFAM" id="SSF52540">
    <property type="entry name" value="P-loop containing nucleoside triphosphate hydrolases"/>
    <property type="match status" value="1"/>
</dbReference>
<evidence type="ECO:0000259" key="12">
    <source>
        <dbReference type="PROSITE" id="PS51195"/>
    </source>
</evidence>
<dbReference type="PANTHER" id="PTHR47959">
    <property type="entry name" value="ATP-DEPENDENT RNA HELICASE RHLE-RELATED"/>
    <property type="match status" value="1"/>
</dbReference>
<proteinExistence type="inferred from homology"/>
<dbReference type="InterPro" id="IPR014014">
    <property type="entry name" value="RNA_helicase_DEAD_Q_motif"/>
</dbReference>
<keyword evidence="2 7" id="KW-0547">Nucleotide-binding</keyword>
<dbReference type="InterPro" id="IPR000629">
    <property type="entry name" value="RNA-helicase_DEAD-box_CS"/>
</dbReference>
<comment type="similarity">
    <text evidence="7">Belongs to the DEAD box helicase family. RhlB subfamily.</text>
</comment>
<reference evidence="14" key="1">
    <citation type="journal article" date="2019" name="Int. J. Syst. Evol. Microbiol.">
        <title>The Global Catalogue of Microorganisms (GCM) 10K type strain sequencing project: providing services to taxonomists for standard genome sequencing and annotation.</title>
        <authorList>
            <consortium name="The Broad Institute Genomics Platform"/>
            <consortium name="The Broad Institute Genome Sequencing Center for Infectious Disease"/>
            <person name="Wu L."/>
            <person name="Ma J."/>
        </authorList>
    </citation>
    <scope>NUCLEOTIDE SEQUENCE [LARGE SCALE GENOMIC DNA]</scope>
    <source>
        <strain evidence="14">JCM 17555</strain>
    </source>
</reference>
<dbReference type="RefSeq" id="WP_344803250.1">
    <property type="nucleotide sequence ID" value="NZ_BAABBO010000001.1"/>
</dbReference>
<evidence type="ECO:0000256" key="5">
    <source>
        <dbReference type="ARBA" id="ARBA00022840"/>
    </source>
</evidence>
<feature type="region of interest" description="Disordered" evidence="9">
    <location>
        <begin position="1"/>
        <end position="118"/>
    </location>
</feature>
<feature type="short sequence motif" description="Q motif" evidence="8">
    <location>
        <begin position="160"/>
        <end position="188"/>
    </location>
</feature>
<dbReference type="SMART" id="SM00490">
    <property type="entry name" value="HELICc"/>
    <property type="match status" value="1"/>
</dbReference>
<comment type="subcellular location">
    <subcellularLocation>
        <location evidence="7">Cytoplasm</location>
    </subcellularLocation>
</comment>
<dbReference type="HAMAP" id="MF_00661">
    <property type="entry name" value="DEAD_helicase_RhlB"/>
    <property type="match status" value="1"/>
</dbReference>
<dbReference type="PROSITE" id="PS51194">
    <property type="entry name" value="HELICASE_CTER"/>
    <property type="match status" value="1"/>
</dbReference>
<keyword evidence="1 7" id="KW-0963">Cytoplasm</keyword>